<keyword evidence="2" id="KW-1185">Reference proteome</keyword>
<dbReference type="Gramene" id="mRNA:HanXRQr2_Chr03g0093291">
    <property type="protein sequence ID" value="CDS:HanXRQr2_Chr03g0093291.1"/>
    <property type="gene ID" value="HanXRQr2_Chr03g0093291"/>
</dbReference>
<sequence length="77" mass="9066">MLCESGPVSWRGNTVVMQPCRSPIHFIRFHICRSEPKKKETYFHSGEMRLLKRRFLRVVALFCQSPILTFLKSNIVL</sequence>
<accession>A0A9K3JDL0</accession>
<proteinExistence type="predicted"/>
<reference evidence="1" key="1">
    <citation type="journal article" date="2017" name="Nature">
        <title>The sunflower genome provides insights into oil metabolism, flowering and Asterid evolution.</title>
        <authorList>
            <person name="Badouin H."/>
            <person name="Gouzy J."/>
            <person name="Grassa C.J."/>
            <person name="Murat F."/>
            <person name="Staton S.E."/>
            <person name="Cottret L."/>
            <person name="Lelandais-Briere C."/>
            <person name="Owens G.L."/>
            <person name="Carrere S."/>
            <person name="Mayjonade B."/>
            <person name="Legrand L."/>
            <person name="Gill N."/>
            <person name="Kane N.C."/>
            <person name="Bowers J.E."/>
            <person name="Hubner S."/>
            <person name="Bellec A."/>
            <person name="Berard A."/>
            <person name="Berges H."/>
            <person name="Blanchet N."/>
            <person name="Boniface M.C."/>
            <person name="Brunel D."/>
            <person name="Catrice O."/>
            <person name="Chaidir N."/>
            <person name="Claudel C."/>
            <person name="Donnadieu C."/>
            <person name="Faraut T."/>
            <person name="Fievet G."/>
            <person name="Helmstetter N."/>
            <person name="King M."/>
            <person name="Knapp S.J."/>
            <person name="Lai Z."/>
            <person name="Le Paslier M.C."/>
            <person name="Lippi Y."/>
            <person name="Lorenzon L."/>
            <person name="Mandel J.R."/>
            <person name="Marage G."/>
            <person name="Marchand G."/>
            <person name="Marquand E."/>
            <person name="Bret-Mestries E."/>
            <person name="Morien E."/>
            <person name="Nambeesan S."/>
            <person name="Nguyen T."/>
            <person name="Pegot-Espagnet P."/>
            <person name="Pouilly N."/>
            <person name="Raftis F."/>
            <person name="Sallet E."/>
            <person name="Schiex T."/>
            <person name="Thomas J."/>
            <person name="Vandecasteele C."/>
            <person name="Vares D."/>
            <person name="Vear F."/>
            <person name="Vautrin S."/>
            <person name="Crespi M."/>
            <person name="Mangin B."/>
            <person name="Burke J.M."/>
            <person name="Salse J."/>
            <person name="Munos S."/>
            <person name="Vincourt P."/>
            <person name="Rieseberg L.H."/>
            <person name="Langlade N.B."/>
        </authorList>
    </citation>
    <scope>NUCLEOTIDE SEQUENCE</scope>
    <source>
        <tissue evidence="1">Leaves</tissue>
    </source>
</reference>
<name>A0A9K3JDL0_HELAN</name>
<dbReference type="Proteomes" id="UP000215914">
    <property type="component" value="Unassembled WGS sequence"/>
</dbReference>
<organism evidence="1 2">
    <name type="scientific">Helianthus annuus</name>
    <name type="common">Common sunflower</name>
    <dbReference type="NCBI Taxonomy" id="4232"/>
    <lineage>
        <taxon>Eukaryota</taxon>
        <taxon>Viridiplantae</taxon>
        <taxon>Streptophyta</taxon>
        <taxon>Embryophyta</taxon>
        <taxon>Tracheophyta</taxon>
        <taxon>Spermatophyta</taxon>
        <taxon>Magnoliopsida</taxon>
        <taxon>eudicotyledons</taxon>
        <taxon>Gunneridae</taxon>
        <taxon>Pentapetalae</taxon>
        <taxon>asterids</taxon>
        <taxon>campanulids</taxon>
        <taxon>Asterales</taxon>
        <taxon>Asteraceae</taxon>
        <taxon>Asteroideae</taxon>
        <taxon>Heliantheae alliance</taxon>
        <taxon>Heliantheae</taxon>
        <taxon>Helianthus</taxon>
    </lineage>
</organism>
<evidence type="ECO:0000313" key="1">
    <source>
        <dbReference type="EMBL" id="KAF5813016.1"/>
    </source>
</evidence>
<evidence type="ECO:0000313" key="2">
    <source>
        <dbReference type="Proteomes" id="UP000215914"/>
    </source>
</evidence>
<dbReference type="AlphaFoldDB" id="A0A9K3JDL0"/>
<gene>
    <name evidence="1" type="ORF">HanXRQr2_Chr03g0093291</name>
</gene>
<reference evidence="1" key="2">
    <citation type="submission" date="2020-06" db="EMBL/GenBank/DDBJ databases">
        <title>Helianthus annuus Genome sequencing and assembly Release 2.</title>
        <authorList>
            <person name="Gouzy J."/>
            <person name="Langlade N."/>
            <person name="Munos S."/>
        </authorList>
    </citation>
    <scope>NUCLEOTIDE SEQUENCE</scope>
    <source>
        <tissue evidence="1">Leaves</tissue>
    </source>
</reference>
<comment type="caution">
    <text evidence="1">The sequence shown here is derived from an EMBL/GenBank/DDBJ whole genome shotgun (WGS) entry which is preliminary data.</text>
</comment>
<protein>
    <submittedName>
        <fullName evidence="1">Uncharacterized protein</fullName>
    </submittedName>
</protein>
<dbReference type="EMBL" id="MNCJ02000318">
    <property type="protein sequence ID" value="KAF5813016.1"/>
    <property type="molecule type" value="Genomic_DNA"/>
</dbReference>